<comment type="caution">
    <text evidence="6">The sequence shown here is derived from an EMBL/GenBank/DDBJ whole genome shotgun (WGS) entry which is preliminary data.</text>
</comment>
<reference evidence="7" key="1">
    <citation type="submission" date="2023-07" db="EMBL/GenBank/DDBJ databases">
        <title>Study on multiphase classification of strain Alteromonas salexigens isolated from the Yellow Sea.</title>
        <authorList>
            <person name="Sun L."/>
        </authorList>
    </citation>
    <scope>NUCLEOTIDE SEQUENCE [LARGE SCALE GENOMIC DNA]</scope>
    <source>
        <strain evidence="7">ASW11-19</strain>
    </source>
</reference>
<keyword evidence="3" id="KW-0106">Calcium</keyword>
<dbReference type="Pfam" id="PF03160">
    <property type="entry name" value="Calx-beta"/>
    <property type="match status" value="2"/>
</dbReference>
<dbReference type="Proteomes" id="UP001209257">
    <property type="component" value="Unassembled WGS sequence"/>
</dbReference>
<feature type="chain" id="PRO_5045800747" evidence="4">
    <location>
        <begin position="23"/>
        <end position="914"/>
    </location>
</feature>
<name>A0ABT2VRI8_9ALTE</name>
<dbReference type="EMBL" id="JAOTJC010000008">
    <property type="protein sequence ID" value="MCU7554831.1"/>
    <property type="molecule type" value="Genomic_DNA"/>
</dbReference>
<keyword evidence="7" id="KW-1185">Reference proteome</keyword>
<dbReference type="InterPro" id="IPR038081">
    <property type="entry name" value="CalX-like_sf"/>
</dbReference>
<organism evidence="6 7">
    <name type="scientific">Alteromonas salexigens</name>
    <dbReference type="NCBI Taxonomy" id="2982530"/>
    <lineage>
        <taxon>Bacteria</taxon>
        <taxon>Pseudomonadati</taxon>
        <taxon>Pseudomonadota</taxon>
        <taxon>Gammaproteobacteria</taxon>
        <taxon>Alteromonadales</taxon>
        <taxon>Alteromonadaceae</taxon>
        <taxon>Alteromonas/Salinimonas group</taxon>
        <taxon>Alteromonas</taxon>
    </lineage>
</organism>
<dbReference type="InterPro" id="IPR011048">
    <property type="entry name" value="Haem_d1_sf"/>
</dbReference>
<protein>
    <submittedName>
        <fullName evidence="6">Choice-of-anchor B family protein</fullName>
    </submittedName>
</protein>
<dbReference type="Pfam" id="PF08309">
    <property type="entry name" value="LVIVD"/>
    <property type="match status" value="2"/>
</dbReference>
<dbReference type="PANTHER" id="PTHR38787:SF3">
    <property type="entry name" value="REGULATORY P DOMAIN-CONTAINING PROTEIN"/>
    <property type="match status" value="1"/>
</dbReference>
<evidence type="ECO:0000256" key="4">
    <source>
        <dbReference type="SAM" id="SignalP"/>
    </source>
</evidence>
<evidence type="ECO:0000259" key="5">
    <source>
        <dbReference type="SMART" id="SM00237"/>
    </source>
</evidence>
<evidence type="ECO:0000313" key="6">
    <source>
        <dbReference type="EMBL" id="MCU7554831.1"/>
    </source>
</evidence>
<dbReference type="SMART" id="SM00237">
    <property type="entry name" value="Calx_beta"/>
    <property type="match status" value="2"/>
</dbReference>
<accession>A0ABT2VRI8</accession>
<evidence type="ECO:0000256" key="3">
    <source>
        <dbReference type="ARBA" id="ARBA00022837"/>
    </source>
</evidence>
<evidence type="ECO:0000313" key="7">
    <source>
        <dbReference type="Proteomes" id="UP001209257"/>
    </source>
</evidence>
<evidence type="ECO:0000256" key="1">
    <source>
        <dbReference type="ARBA" id="ARBA00022729"/>
    </source>
</evidence>
<evidence type="ECO:0000256" key="2">
    <source>
        <dbReference type="ARBA" id="ARBA00022737"/>
    </source>
</evidence>
<dbReference type="RefSeq" id="WP_262993898.1">
    <property type="nucleotide sequence ID" value="NZ_JAOTJC010000008.1"/>
</dbReference>
<dbReference type="InterPro" id="IPR003644">
    <property type="entry name" value="Calx_beta"/>
</dbReference>
<dbReference type="NCBIfam" id="TIGR04312">
    <property type="entry name" value="choice_anch_B"/>
    <property type="match status" value="1"/>
</dbReference>
<keyword evidence="1 4" id="KW-0732">Signal</keyword>
<dbReference type="InterPro" id="IPR013783">
    <property type="entry name" value="Ig-like_fold"/>
</dbReference>
<feature type="domain" description="Calx-beta" evidence="5">
    <location>
        <begin position="655"/>
        <end position="756"/>
    </location>
</feature>
<proteinExistence type="predicted"/>
<dbReference type="PANTHER" id="PTHR38787">
    <property type="entry name" value="REGULATORY P DOMAIN-CONTAINING PROTEIN"/>
    <property type="match status" value="1"/>
</dbReference>
<dbReference type="InterPro" id="IPR027589">
    <property type="entry name" value="Choice_anch_B"/>
</dbReference>
<sequence>MIKQVLLLIVVSLGTVSQAVHAHSEHDKARFVATNGTDSGRCDNRFRPCQTIAYAAQMAGKGDKVLVASGHYSIESRNDLFYLISEIVPVKGGFSRVDHFQIQNPSLHTTTLYGVPPAFADELHRQGFQVIADGKQEDAGELTKFASTAMALMSESHTAAACENGTSAGFSCTNLSLLAHMPLSELGLNATSANDIWGHVDLNTGNEYAIIGQRNGVAVVNVTNPESPQLVGSLPGQSTTWRDIKVYQYYHSASRTWRAYAYVTADSASEGLWIIDLNDLPNGISEAGRLNEDAKAHNIYISNVDYTLNTALPGTDAQIHITGSENYGGAWRSYSLKSLQKPKATYIPESTTRNDYTHDASSLRVTDARATNDCVNGTADGCLVMLDFNELSVRLWDHTNPTSAKELSAVTYPNIQYTHSGWWTEDTRYVIVHDELDESYEGVNTTVHVIDITSLTNPQLVASWVGETTAIDHNGFVRGDRYYMSNYEKGLTVLDISDPTAPTEIANFDTFPSSDNTAFNGAWGVYPFLPSGNLLVSDIQGGLFILKDETVAMESNVVQFANRQISTSDNTTLTVTLSRTGSDAMTVQYATLFGSATATDLTPVEGSVSWSQGDTEDKTLSLTIAENGADEPSELFFLRLFNPNGGSIAPGKGMTKVTIDGEDTSAGVISFTNDGVVALETDATVALTVSRQGGSTGPITVNYALRSDTATVGSDVTDSSGELSWADGDNADKTLELALVNDSDEESEETFFVDLTGASADNLGEFITVAVRIKDDEANQAPEVNAGNDKSANLSATVTLTGSASDPEGNLAETLWTQTSGPTVTLDSPTSLETSFVAPDDAQPLTFSLTATDEFGVQSSDSVTVNVQPAASIPVEAPPREESGGGSLGYGLLLGLGMMSLFRRRTLQTKNAWQ</sequence>
<dbReference type="Gene3D" id="2.60.40.10">
    <property type="entry name" value="Immunoglobulins"/>
    <property type="match status" value="1"/>
</dbReference>
<feature type="signal peptide" evidence="4">
    <location>
        <begin position="1"/>
        <end position="22"/>
    </location>
</feature>
<feature type="domain" description="Calx-beta" evidence="5">
    <location>
        <begin position="548"/>
        <end position="641"/>
    </location>
</feature>
<gene>
    <name evidence="6" type="ORF">OCL06_09495</name>
</gene>
<keyword evidence="2" id="KW-0677">Repeat</keyword>
<dbReference type="SUPFAM" id="SSF141072">
    <property type="entry name" value="CalX-like"/>
    <property type="match status" value="2"/>
</dbReference>
<dbReference type="Gene3D" id="2.60.40.2030">
    <property type="match status" value="2"/>
</dbReference>
<dbReference type="InterPro" id="IPR012334">
    <property type="entry name" value="Pectin_lyas_fold"/>
</dbReference>
<dbReference type="Gene3D" id="2.160.20.10">
    <property type="entry name" value="Single-stranded right-handed beta-helix, Pectin lyase-like"/>
    <property type="match status" value="1"/>
</dbReference>
<dbReference type="InterPro" id="IPR013211">
    <property type="entry name" value="LVIVD"/>
</dbReference>
<dbReference type="SUPFAM" id="SSF51004">
    <property type="entry name" value="C-terminal (heme d1) domain of cytochrome cd1-nitrite reductase"/>
    <property type="match status" value="1"/>
</dbReference>
<dbReference type="Pfam" id="PF22352">
    <property type="entry name" value="K319L-like_PKD"/>
    <property type="match status" value="1"/>
</dbReference>